<evidence type="ECO:0000256" key="7">
    <source>
        <dbReference type="ARBA" id="ARBA00022692"/>
    </source>
</evidence>
<dbReference type="SUPFAM" id="SSF161098">
    <property type="entry name" value="MetI-like"/>
    <property type="match status" value="1"/>
</dbReference>
<dbReference type="InterPro" id="IPR000515">
    <property type="entry name" value="MetI-like"/>
</dbReference>
<dbReference type="PANTHER" id="PTHR43744:SF8">
    <property type="entry name" value="SN-GLYCEROL-3-PHOSPHATE TRANSPORT SYSTEM PERMEASE PROTEIN UGPE"/>
    <property type="match status" value="1"/>
</dbReference>
<reference evidence="13 14" key="1">
    <citation type="submission" date="2020-01" db="EMBL/GenBank/DDBJ databases">
        <authorList>
            <person name="Peng S.Y."/>
            <person name="Li J."/>
            <person name="Wang M."/>
            <person name="Wang L."/>
            <person name="Wang C.Q."/>
            <person name="Wang J.R."/>
        </authorList>
    </citation>
    <scope>NUCLEOTIDE SEQUENCE [LARGE SCALE GENOMIC DNA]</scope>
    <source>
        <strain evidence="13 14">XCT-53</strain>
    </source>
</reference>
<keyword evidence="12" id="KW-0997">Cell inner membrane</keyword>
<protein>
    <recommendedName>
        <fullName evidence="4 12">sn-glycerol-3-phosphate transport system permease protein UgpE</fullName>
    </recommendedName>
</protein>
<keyword evidence="9 11" id="KW-0472">Membrane</keyword>
<sequence length="278" mass="30468">MKPDDIRPRLRLAEPLLAALALAAGLLFLSPVLYSIWLSLQTADSYYAGGYEFTLDNYTRAVSQYNFARYLLNSLIVSGLVTGLAISVATLAAFAFARYRFPGGDFLFGATVATLMIPSHISLIPNYLTLARAGLLDSYAGLILPAISNGFAAFFLRQYIRGIPKALDEAAYMDGASPLTVLWRIIVPLSRPAILSMSLYIFITEWNNYIWPLVAVGREDLFTLQIGLARLYSTNPGEGLIDWPLVLAASTLTILPVLVGFLLVERHLVRGITMGALK</sequence>
<comment type="similarity">
    <text evidence="2 11">Belongs to the binding-protein-dependent transport system permease family.</text>
</comment>
<feature type="transmembrane region" description="Helical" evidence="11">
    <location>
        <begin position="70"/>
        <end position="94"/>
    </location>
</feature>
<evidence type="ECO:0000256" key="10">
    <source>
        <dbReference type="ARBA" id="ARBA00037054"/>
    </source>
</evidence>
<dbReference type="EMBL" id="JAABLQ010000001">
    <property type="protein sequence ID" value="NBN78405.1"/>
    <property type="molecule type" value="Genomic_DNA"/>
</dbReference>
<feature type="transmembrane region" description="Helical" evidence="11">
    <location>
        <begin position="12"/>
        <end position="37"/>
    </location>
</feature>
<evidence type="ECO:0000313" key="13">
    <source>
        <dbReference type="EMBL" id="NBN78405.1"/>
    </source>
</evidence>
<dbReference type="Proteomes" id="UP000586722">
    <property type="component" value="Unassembled WGS sequence"/>
</dbReference>
<dbReference type="Gene3D" id="1.10.3720.10">
    <property type="entry name" value="MetI-like"/>
    <property type="match status" value="1"/>
</dbReference>
<accession>A0A7X5J9K7</accession>
<dbReference type="GO" id="GO:0055085">
    <property type="term" value="P:transmembrane transport"/>
    <property type="evidence" value="ECO:0007669"/>
    <property type="project" value="InterPro"/>
</dbReference>
<comment type="subcellular location">
    <subcellularLocation>
        <location evidence="12">Cell inner membrane</location>
        <topology evidence="12">Multi-pass membrane protein</topology>
    </subcellularLocation>
    <subcellularLocation>
        <location evidence="1 11">Cell membrane</location>
        <topology evidence="1 11">Multi-pass membrane protein</topology>
    </subcellularLocation>
</comment>
<organism evidence="13 14">
    <name type="scientific">Pannonibacter tanglangensis</name>
    <dbReference type="NCBI Taxonomy" id="2750084"/>
    <lineage>
        <taxon>Bacteria</taxon>
        <taxon>Pseudomonadati</taxon>
        <taxon>Pseudomonadota</taxon>
        <taxon>Alphaproteobacteria</taxon>
        <taxon>Hyphomicrobiales</taxon>
        <taxon>Stappiaceae</taxon>
        <taxon>Pannonibacter</taxon>
    </lineage>
</organism>
<feature type="transmembrane region" description="Helical" evidence="11">
    <location>
        <begin position="181"/>
        <end position="203"/>
    </location>
</feature>
<feature type="transmembrane region" description="Helical" evidence="11">
    <location>
        <begin position="243"/>
        <end position="264"/>
    </location>
</feature>
<gene>
    <name evidence="12" type="primary">ugpE</name>
    <name evidence="13" type="ORF">GWI72_09015</name>
</gene>
<evidence type="ECO:0000256" key="9">
    <source>
        <dbReference type="ARBA" id="ARBA00023136"/>
    </source>
</evidence>
<feature type="transmembrane region" description="Helical" evidence="11">
    <location>
        <begin position="139"/>
        <end position="160"/>
    </location>
</feature>
<evidence type="ECO:0000256" key="4">
    <source>
        <dbReference type="ARBA" id="ARBA00020515"/>
    </source>
</evidence>
<comment type="subunit">
    <text evidence="3 12">The complex is composed of two ATP-binding proteins (UgpC), two transmembrane proteins (UgpA and UgpE) and a solute-binding protein (UgpB).</text>
</comment>
<dbReference type="PROSITE" id="PS50928">
    <property type="entry name" value="ABC_TM1"/>
    <property type="match status" value="1"/>
</dbReference>
<evidence type="ECO:0000256" key="12">
    <source>
        <dbReference type="RuleBase" id="RU363056"/>
    </source>
</evidence>
<name>A0A7X5J9K7_9HYPH</name>
<comment type="caution">
    <text evidence="13">The sequence shown here is derived from an EMBL/GenBank/DDBJ whole genome shotgun (WGS) entry which is preliminary data.</text>
</comment>
<keyword evidence="14" id="KW-1185">Reference proteome</keyword>
<dbReference type="GO" id="GO:0005886">
    <property type="term" value="C:plasma membrane"/>
    <property type="evidence" value="ECO:0007669"/>
    <property type="project" value="UniProtKB-SubCell"/>
</dbReference>
<dbReference type="CDD" id="cd06261">
    <property type="entry name" value="TM_PBP2"/>
    <property type="match status" value="1"/>
</dbReference>
<dbReference type="RefSeq" id="WP_161674119.1">
    <property type="nucleotide sequence ID" value="NZ_JAABLP010000001.1"/>
</dbReference>
<keyword evidence="7 11" id="KW-0812">Transmembrane</keyword>
<evidence type="ECO:0000256" key="2">
    <source>
        <dbReference type="ARBA" id="ARBA00009306"/>
    </source>
</evidence>
<evidence type="ECO:0000256" key="8">
    <source>
        <dbReference type="ARBA" id="ARBA00022989"/>
    </source>
</evidence>
<evidence type="ECO:0000256" key="5">
    <source>
        <dbReference type="ARBA" id="ARBA00022448"/>
    </source>
</evidence>
<evidence type="ECO:0000256" key="11">
    <source>
        <dbReference type="RuleBase" id="RU363032"/>
    </source>
</evidence>
<evidence type="ECO:0000313" key="14">
    <source>
        <dbReference type="Proteomes" id="UP000586722"/>
    </source>
</evidence>
<dbReference type="Pfam" id="PF00528">
    <property type="entry name" value="BPD_transp_1"/>
    <property type="match status" value="1"/>
</dbReference>
<dbReference type="AlphaFoldDB" id="A0A7X5J9K7"/>
<evidence type="ECO:0000256" key="1">
    <source>
        <dbReference type="ARBA" id="ARBA00004651"/>
    </source>
</evidence>
<proteinExistence type="inferred from homology"/>
<comment type="function">
    <text evidence="10 12">Part of the ABC transporter complex UgpBAEC involved in sn-glycerol-3-phosphate (G3P) import. Probably responsible for the translocation of the substrate across the membrane.</text>
</comment>
<keyword evidence="6 12" id="KW-1003">Cell membrane</keyword>
<keyword evidence="5 11" id="KW-0813">Transport</keyword>
<evidence type="ECO:0000256" key="3">
    <source>
        <dbReference type="ARBA" id="ARBA00011557"/>
    </source>
</evidence>
<keyword evidence="8 11" id="KW-1133">Transmembrane helix</keyword>
<dbReference type="PANTHER" id="PTHR43744">
    <property type="entry name" value="ABC TRANSPORTER PERMEASE PROTEIN MG189-RELATED-RELATED"/>
    <property type="match status" value="1"/>
</dbReference>
<evidence type="ECO:0000256" key="6">
    <source>
        <dbReference type="ARBA" id="ARBA00022475"/>
    </source>
</evidence>
<dbReference type="InterPro" id="IPR035906">
    <property type="entry name" value="MetI-like_sf"/>
</dbReference>
<feature type="transmembrane region" description="Helical" evidence="11">
    <location>
        <begin position="106"/>
        <end position="127"/>
    </location>
</feature>